<feature type="compositionally biased region" description="Gly residues" evidence="1">
    <location>
        <begin position="1"/>
        <end position="10"/>
    </location>
</feature>
<gene>
    <name evidence="3" type="primary">LOC112410068</name>
</gene>
<evidence type="ECO:0000313" key="3">
    <source>
        <dbReference type="RefSeq" id="XP_024616224.1"/>
    </source>
</evidence>
<accession>A0A341CNJ8</accession>
<organism evidence="2 3">
    <name type="scientific">Neophocaena asiaeorientalis asiaeorientalis</name>
    <name type="common">Yangtze finless porpoise</name>
    <name type="synonym">Neophocaena phocaenoides subsp. asiaeorientalis</name>
    <dbReference type="NCBI Taxonomy" id="1706337"/>
    <lineage>
        <taxon>Eukaryota</taxon>
        <taxon>Metazoa</taxon>
        <taxon>Chordata</taxon>
        <taxon>Craniata</taxon>
        <taxon>Vertebrata</taxon>
        <taxon>Euteleostomi</taxon>
        <taxon>Mammalia</taxon>
        <taxon>Eutheria</taxon>
        <taxon>Laurasiatheria</taxon>
        <taxon>Artiodactyla</taxon>
        <taxon>Whippomorpha</taxon>
        <taxon>Cetacea</taxon>
        <taxon>Odontoceti</taxon>
        <taxon>Phocoenidae</taxon>
        <taxon>Neophocaena</taxon>
    </lineage>
</organism>
<feature type="region of interest" description="Disordered" evidence="1">
    <location>
        <begin position="1"/>
        <end position="230"/>
    </location>
</feature>
<dbReference type="RefSeq" id="XP_024616224.1">
    <property type="nucleotide sequence ID" value="XM_024760456.1"/>
</dbReference>
<evidence type="ECO:0000313" key="2">
    <source>
        <dbReference type="Proteomes" id="UP000252040"/>
    </source>
</evidence>
<dbReference type="InParanoid" id="A0A341CNJ8"/>
<dbReference type="GeneID" id="112410068"/>
<reference evidence="3" key="1">
    <citation type="submission" date="2025-08" db="UniProtKB">
        <authorList>
            <consortium name="RefSeq"/>
        </authorList>
    </citation>
    <scope>IDENTIFICATION</scope>
    <source>
        <tissue evidence="3">Meat</tissue>
    </source>
</reference>
<feature type="compositionally biased region" description="Polar residues" evidence="1">
    <location>
        <begin position="104"/>
        <end position="140"/>
    </location>
</feature>
<name>A0A341CNJ8_NEOAA</name>
<protein>
    <submittedName>
        <fullName evidence="3">Uncharacterized protein LOC112410068</fullName>
    </submittedName>
</protein>
<dbReference type="KEGG" id="nasi:112410068"/>
<feature type="compositionally biased region" description="Polar residues" evidence="1">
    <location>
        <begin position="36"/>
        <end position="58"/>
    </location>
</feature>
<dbReference type="Proteomes" id="UP000252040">
    <property type="component" value="Unplaced"/>
</dbReference>
<proteinExistence type="predicted"/>
<feature type="compositionally biased region" description="Low complexity" evidence="1">
    <location>
        <begin position="11"/>
        <end position="31"/>
    </location>
</feature>
<dbReference type="AlphaFoldDB" id="A0A341CNJ8"/>
<evidence type="ECO:0000256" key="1">
    <source>
        <dbReference type="SAM" id="MobiDB-lite"/>
    </source>
</evidence>
<sequence>MREGGRGGAGRVPAARSPAGAAGAEAAVAGRPPLPASTQATCATSCRRGVSTSPNSNRAAAAAAVAALLPRGSRSAPASTGAGPTASRRRGDNATPAEGMWLRNGTSGDPRSPSSLFPNSRLSGDSGTVTRAPHTETTTLERGPRGPQAEVEGGRVRARRGTARGRERAAPQQQRMRRSPSSKAAQLRGPGSSNRSPAFSECVSWSCRLPEAGGKGPPGPGRGRGQRKSAEVCQGSRVSGSGSCKHRLPGAGLLLVPPVLFVPSPWVLESVVFQQFLL</sequence>
<keyword evidence="2" id="KW-1185">Reference proteome</keyword>